<reference evidence="1 2" key="1">
    <citation type="submission" date="2024-02" db="EMBL/GenBank/DDBJ databases">
        <authorList>
            <person name="Daric V."/>
            <person name="Darras S."/>
        </authorList>
    </citation>
    <scope>NUCLEOTIDE SEQUENCE [LARGE SCALE GENOMIC DNA]</scope>
</reference>
<evidence type="ECO:0000313" key="1">
    <source>
        <dbReference type="EMBL" id="CAK8694848.1"/>
    </source>
</evidence>
<evidence type="ECO:0000313" key="2">
    <source>
        <dbReference type="Proteomes" id="UP001642483"/>
    </source>
</evidence>
<keyword evidence="2" id="KW-1185">Reference proteome</keyword>
<accession>A0ABP0GUV0</accession>
<comment type="caution">
    <text evidence="1">The sequence shown here is derived from an EMBL/GenBank/DDBJ whole genome shotgun (WGS) entry which is preliminary data.</text>
</comment>
<sequence length="95" mass="10706">MEHSDDNNRITTAKWYMHKTLTVLKNKVIQIMKLKVCVARHQKIQKKTVGHENVEAKATVEFVVDVHLVLAVGGAQREYGIQGIWHTANGAEMIG</sequence>
<organism evidence="1 2">
    <name type="scientific">Clavelina lepadiformis</name>
    <name type="common">Light-bulb sea squirt</name>
    <name type="synonym">Ascidia lepadiformis</name>
    <dbReference type="NCBI Taxonomy" id="159417"/>
    <lineage>
        <taxon>Eukaryota</taxon>
        <taxon>Metazoa</taxon>
        <taxon>Chordata</taxon>
        <taxon>Tunicata</taxon>
        <taxon>Ascidiacea</taxon>
        <taxon>Aplousobranchia</taxon>
        <taxon>Clavelinidae</taxon>
        <taxon>Clavelina</taxon>
    </lineage>
</organism>
<name>A0ABP0GUV0_CLALP</name>
<dbReference type="Proteomes" id="UP001642483">
    <property type="component" value="Unassembled WGS sequence"/>
</dbReference>
<gene>
    <name evidence="1" type="ORF">CVLEPA_LOCUS28174</name>
</gene>
<dbReference type="EMBL" id="CAWYQH010000141">
    <property type="protein sequence ID" value="CAK8694848.1"/>
    <property type="molecule type" value="Genomic_DNA"/>
</dbReference>
<proteinExistence type="predicted"/>
<protein>
    <submittedName>
        <fullName evidence="1">Uncharacterized protein</fullName>
    </submittedName>
</protein>